<gene>
    <name evidence="3" type="ORF">GCM10011491_38100</name>
</gene>
<evidence type="ECO:0000313" key="4">
    <source>
        <dbReference type="Proteomes" id="UP000646478"/>
    </source>
</evidence>
<feature type="domain" description="Saccharopine dehydrogenase NADP binding" evidence="1">
    <location>
        <begin position="5"/>
        <end position="131"/>
    </location>
</feature>
<dbReference type="Pfam" id="PF13761">
    <property type="entry name" value="DUF4166"/>
    <property type="match status" value="1"/>
</dbReference>
<dbReference type="InterPro" id="IPR025311">
    <property type="entry name" value="DUF4166"/>
</dbReference>
<dbReference type="RefSeq" id="WP_188825781.1">
    <property type="nucleotide sequence ID" value="NZ_BMHH01000020.1"/>
</dbReference>
<reference evidence="3" key="2">
    <citation type="submission" date="2020-09" db="EMBL/GenBank/DDBJ databases">
        <authorList>
            <person name="Sun Q."/>
            <person name="Zhou Y."/>
        </authorList>
    </citation>
    <scope>NUCLEOTIDE SEQUENCE</scope>
    <source>
        <strain evidence="3">CGMCC 1.15082</strain>
    </source>
</reference>
<name>A0A916SMI6_9HYPH</name>
<dbReference type="PANTHER" id="PTHR43796">
    <property type="entry name" value="CARBOXYNORSPERMIDINE SYNTHASE"/>
    <property type="match status" value="1"/>
</dbReference>
<dbReference type="InterPro" id="IPR005097">
    <property type="entry name" value="Sacchrp_dh_NADP-bd"/>
</dbReference>
<comment type="caution">
    <text evidence="3">The sequence shown here is derived from an EMBL/GenBank/DDBJ whole genome shotgun (WGS) entry which is preliminary data.</text>
</comment>
<dbReference type="Pfam" id="PF03435">
    <property type="entry name" value="Sacchrp_dh_NADP"/>
    <property type="match status" value="1"/>
</dbReference>
<evidence type="ECO:0000259" key="1">
    <source>
        <dbReference type="Pfam" id="PF03435"/>
    </source>
</evidence>
<evidence type="ECO:0000259" key="2">
    <source>
        <dbReference type="Pfam" id="PF13761"/>
    </source>
</evidence>
<organism evidence="3 4">
    <name type="scientific">Brucella endophytica</name>
    <dbReference type="NCBI Taxonomy" id="1963359"/>
    <lineage>
        <taxon>Bacteria</taxon>
        <taxon>Pseudomonadati</taxon>
        <taxon>Pseudomonadota</taxon>
        <taxon>Alphaproteobacteria</taxon>
        <taxon>Hyphomicrobiales</taxon>
        <taxon>Brucellaceae</taxon>
        <taxon>Brucella/Ochrobactrum group</taxon>
        <taxon>Brucella</taxon>
    </lineage>
</organism>
<dbReference type="PANTHER" id="PTHR43796:SF2">
    <property type="entry name" value="CARBOXYNORSPERMIDINE SYNTHASE"/>
    <property type="match status" value="1"/>
</dbReference>
<keyword evidence="4" id="KW-1185">Reference proteome</keyword>
<sequence length="550" mass="59722">MTRRVLLVGATGTFGSRLAAMLSRHTQIELILAARRVDALQSLRASLLKSGAAARILVQPFDRSRPEGLIETSPWLVVDAAGPFQGSDYRLALAAVRQGAHYIDLADARDYVAGFADALDEAARRAGVLAVTAASTIPALSHAVLAELVKDWRQIDDVMVALSPGARTTRGPSIVKALLSYVGRPVRVLRVGGWTTVPGWSGLRAIHIPGLGKRLVSICETPDLDLLPMRFPIRREALFMAGHEIMPVHLGLTLLSLPVRWGIVRSLRRFAGLLHTAADATAGFGSDRGGMIVEASGRDDMDRPFRARWALWAQAGAGPNVPAAPAAALVRSLLLGKETRRGAMVCAGILERGDILHELAELPIHTRLDQGLPESTVLFERLLGEKWMLLPSSVRAVHGGGHITASGHAIARIGENMAARLLRLVLGLPRTGKHEVEVVLEQDHRGERWTRRFGSAQFSSNLTDAGALGLFEERFGLLRFIFDLEPASGGVDWQFCGWKFAGLPLPKRFGPHIRAGAWEVDGCYRFRVIVAHPWTGLLFAYRGGLPDILS</sequence>
<dbReference type="SUPFAM" id="SSF51735">
    <property type="entry name" value="NAD(P)-binding Rossmann-fold domains"/>
    <property type="match status" value="1"/>
</dbReference>
<dbReference type="EMBL" id="BMHH01000020">
    <property type="protein sequence ID" value="GGB06381.1"/>
    <property type="molecule type" value="Genomic_DNA"/>
</dbReference>
<evidence type="ECO:0008006" key="5">
    <source>
        <dbReference type="Google" id="ProtNLM"/>
    </source>
</evidence>
<proteinExistence type="predicted"/>
<dbReference type="AlphaFoldDB" id="A0A916SMI6"/>
<reference evidence="3" key="1">
    <citation type="journal article" date="2014" name="Int. J. Syst. Evol. Microbiol.">
        <title>Complete genome sequence of Corynebacterium casei LMG S-19264T (=DSM 44701T), isolated from a smear-ripened cheese.</title>
        <authorList>
            <consortium name="US DOE Joint Genome Institute (JGI-PGF)"/>
            <person name="Walter F."/>
            <person name="Albersmeier A."/>
            <person name="Kalinowski J."/>
            <person name="Ruckert C."/>
        </authorList>
    </citation>
    <scope>NUCLEOTIDE SEQUENCE</scope>
    <source>
        <strain evidence="3">CGMCC 1.15082</strain>
    </source>
</reference>
<dbReference type="InterPro" id="IPR036291">
    <property type="entry name" value="NAD(P)-bd_dom_sf"/>
</dbReference>
<accession>A0A916SMI6</accession>
<feature type="domain" description="DUF4166" evidence="2">
    <location>
        <begin position="390"/>
        <end position="544"/>
    </location>
</feature>
<dbReference type="Proteomes" id="UP000646478">
    <property type="component" value="Unassembled WGS sequence"/>
</dbReference>
<evidence type="ECO:0000313" key="3">
    <source>
        <dbReference type="EMBL" id="GGB06381.1"/>
    </source>
</evidence>
<dbReference type="Gene3D" id="3.40.50.720">
    <property type="entry name" value="NAD(P)-binding Rossmann-like Domain"/>
    <property type="match status" value="1"/>
</dbReference>
<protein>
    <recommendedName>
        <fullName evidence="5">Saccharopine dehydrogenase</fullName>
    </recommendedName>
</protein>